<sequence length="947" mass="103798">MNFLTFAGKVCAKINELSKSLRFPADLVVDLQFAPEPASGRAHIKLHMDIFQNSIVVQLKDLVEPWDKASIVNAIDNSTRDIARVLNDNTWYINNPRGALLVKVLSEKDNTTSAVLDVLVHLPRIILDLNEISPDEMIVPFREVIIPGPPPAPHTIAPPTRENGCAIWATATTPDPMTAPDHWTHSVEPNVTSRAYSQGASNWMPELEWSNEYEEGERYDNASLDGERTTKVELSNRGAEEEQDDNVPLGEVQTPSPSPETIKRVRWKDRTCPTYMISENYLVMPPSNDVPILSESNAGSVDQVQQSPTNSCDKPEKLPELNESTTELTNRSNVYQNFTPVRDPPISTQNDARSVEQVQQLPTNSTDKPTIVPKLEKSAPAIKNGSATEMKNGSNVHQNFTPIRDARIPTQNDARTVDQVPQLPTNSTDKPTIVPKLEKSAPAIKNGSATEMKNGSNVHQNFTPIRDARIPTQHGARSVDQVQQLPTNSSNKPTIVPKLEKSAPAIKNGSATEMKNGSNVHQNFTPIRDARIPSQHGARSVDQDQQLPTNSTDKPTIVPKLEKSAPEIKSGSATEMTNGSNAYQNFTPFRDPRISTQNDARTVDQVQQLPTNSSNKPTIGPKLEKSAPEIKSGSATEMTNGSNAYQNFTPFRDPRISTQNDARSVDQVQQLPTNSSNKPTIVPKLEKSAPEIKSGSATEMTNGSNAYQNFTPFRDPRISTQNDARTVDQVPQLPTNSTDKPTIVPKLEKSAPEIKSGSATEMTNGSNAYQNFTPFRDPRIPSQNGARSVDQVQQLPTKSTDKPTISPKLEKSAPEIKSGSATEMTNGSNAYQNFTPFRDPRISTQNDARTVDQVPQLPTNSTDKPTIVPKLEKSAPAIKNGSATEMKNGSNVHQNFTPIRDARIPTQHGARSVDQVQQLPTNSSNKPTIVPKLEKSAPAIKNGSATE</sequence>
<feature type="region of interest" description="Disordered" evidence="1">
    <location>
        <begin position="749"/>
        <end position="947"/>
    </location>
</feature>
<feature type="compositionally biased region" description="Basic and acidic residues" evidence="1">
    <location>
        <begin position="218"/>
        <end position="231"/>
    </location>
</feature>
<evidence type="ECO:0000256" key="1">
    <source>
        <dbReference type="SAM" id="MobiDB-lite"/>
    </source>
</evidence>
<feature type="region of interest" description="Disordered" evidence="1">
    <location>
        <begin position="603"/>
        <end position="627"/>
    </location>
</feature>
<organism evidence="2 3">
    <name type="scientific">Trichogramma brassicae</name>
    <dbReference type="NCBI Taxonomy" id="86971"/>
    <lineage>
        <taxon>Eukaryota</taxon>
        <taxon>Metazoa</taxon>
        <taxon>Ecdysozoa</taxon>
        <taxon>Arthropoda</taxon>
        <taxon>Hexapoda</taxon>
        <taxon>Insecta</taxon>
        <taxon>Pterygota</taxon>
        <taxon>Neoptera</taxon>
        <taxon>Endopterygota</taxon>
        <taxon>Hymenoptera</taxon>
        <taxon>Apocrita</taxon>
        <taxon>Proctotrupomorpha</taxon>
        <taxon>Chalcidoidea</taxon>
        <taxon>Trichogrammatidae</taxon>
        <taxon>Trichogramma</taxon>
    </lineage>
</organism>
<feature type="region of interest" description="Disordered" evidence="1">
    <location>
        <begin position="218"/>
        <end position="260"/>
    </location>
</feature>
<evidence type="ECO:0000313" key="3">
    <source>
        <dbReference type="Proteomes" id="UP000479190"/>
    </source>
</evidence>
<feature type="region of interest" description="Disordered" evidence="1">
    <location>
        <begin position="474"/>
        <end position="495"/>
    </location>
</feature>
<feature type="compositionally biased region" description="Polar residues" evidence="1">
    <location>
        <begin position="757"/>
        <end position="773"/>
    </location>
</feature>
<feature type="region of interest" description="Disordered" evidence="1">
    <location>
        <begin position="661"/>
        <end position="715"/>
    </location>
</feature>
<keyword evidence="3" id="KW-1185">Reference proteome</keyword>
<feature type="region of interest" description="Disordered" evidence="1">
    <location>
        <begin position="534"/>
        <end position="591"/>
    </location>
</feature>
<gene>
    <name evidence="2" type="ORF">TBRA_LOCUS5555</name>
</gene>
<feature type="compositionally biased region" description="Polar residues" evidence="1">
    <location>
        <begin position="881"/>
        <end position="897"/>
    </location>
</feature>
<feature type="compositionally biased region" description="Polar residues" evidence="1">
    <location>
        <begin position="661"/>
        <end position="679"/>
    </location>
</feature>
<feature type="compositionally biased region" description="Polar residues" evidence="1">
    <location>
        <begin position="781"/>
        <end position="798"/>
    </location>
</feature>
<feature type="compositionally biased region" description="Polar residues" evidence="1">
    <location>
        <begin position="603"/>
        <end position="617"/>
    </location>
</feature>
<feature type="compositionally biased region" description="Polar residues" evidence="1">
    <location>
        <begin position="819"/>
        <end position="835"/>
    </location>
</feature>
<feature type="compositionally biased region" description="Polar residues" evidence="1">
    <location>
        <begin position="695"/>
        <end position="711"/>
    </location>
</feature>
<dbReference type="AlphaFoldDB" id="A0A6H5I6U7"/>
<accession>A0A6H5I6U7</accession>
<feature type="compositionally biased region" description="Polar residues" evidence="1">
    <location>
        <begin position="480"/>
        <end position="493"/>
    </location>
</feature>
<reference evidence="2 3" key="1">
    <citation type="submission" date="2020-02" db="EMBL/GenBank/DDBJ databases">
        <authorList>
            <person name="Ferguson B K."/>
        </authorList>
    </citation>
    <scope>NUCLEOTIDE SEQUENCE [LARGE SCALE GENOMIC DNA]</scope>
</reference>
<feature type="compositionally biased region" description="Polar residues" evidence="1">
    <location>
        <begin position="914"/>
        <end position="927"/>
    </location>
</feature>
<dbReference type="Proteomes" id="UP000479190">
    <property type="component" value="Unassembled WGS sequence"/>
</dbReference>
<dbReference type="EMBL" id="CADCXV010000716">
    <property type="protein sequence ID" value="CAB0033657.1"/>
    <property type="molecule type" value="Genomic_DNA"/>
</dbReference>
<feature type="compositionally biased region" description="Polar residues" evidence="1">
    <location>
        <begin position="543"/>
        <end position="554"/>
    </location>
</feature>
<name>A0A6H5I6U7_9HYME</name>
<feature type="compositionally biased region" description="Polar residues" evidence="1">
    <location>
        <begin position="571"/>
        <end position="587"/>
    </location>
</feature>
<evidence type="ECO:0000313" key="2">
    <source>
        <dbReference type="EMBL" id="CAB0033657.1"/>
    </source>
</evidence>
<proteinExistence type="predicted"/>
<protein>
    <submittedName>
        <fullName evidence="2">Uncharacterized protein</fullName>
    </submittedName>
</protein>